<dbReference type="PANTHER" id="PTHR12149">
    <property type="entry name" value="FRUCTOSAMINE 3 KINASE-RELATED PROTEIN"/>
    <property type="match status" value="1"/>
</dbReference>
<dbReference type="PIRSF" id="PIRSF006221">
    <property type="entry name" value="Ketosamine-3-kinase"/>
    <property type="match status" value="1"/>
</dbReference>
<sequence length="288" mass="32018">MNIPDTIRNNLRDKYGIHVSSAKTVSGGSINQAYQLETNQGALFLKINVSAPEDFFEKEAEGLKLLKSAGSGLRIPEVIAAEKPINGSPGFLLMEFIDSGSSGDSFAFGANLAHLHQTNSDQFGLDAENYIGSLPQSNNWHSNWPGFFSEERIRPQLRMAIKSGKMDSRVLKQWDRIEPLLYDLMPETEPSLIHGDLWGGNYLFDTNGDAVLIDPAVYYGHPEMDLAFSHMFGGFSGEFYRGYESVSPQPSGFSERKPLYNLYPLLVHVNLFGGHYVSQAEAVLKRFA</sequence>
<evidence type="ECO:0000313" key="3">
    <source>
        <dbReference type="EMBL" id="PWN07871.1"/>
    </source>
</evidence>
<accession>A0A316TVL9</accession>
<proteinExistence type="inferred from homology"/>
<dbReference type="Gene3D" id="3.90.1200.10">
    <property type="match status" value="1"/>
</dbReference>
<comment type="caution">
    <text evidence="3">The sequence shown here is derived from an EMBL/GenBank/DDBJ whole genome shotgun (WGS) entry which is preliminary data.</text>
</comment>
<reference evidence="3 4" key="1">
    <citation type="submission" date="2018-05" db="EMBL/GenBank/DDBJ databases">
        <title>Rhodohalobacter halophilus gen. nov., sp. nov., a moderately halophilic member of the family Balneolaceae.</title>
        <authorList>
            <person name="Liu Z.-W."/>
        </authorList>
    </citation>
    <scope>NUCLEOTIDE SEQUENCE [LARGE SCALE GENOMIC DNA]</scope>
    <source>
        <strain evidence="3 4">8A47</strain>
    </source>
</reference>
<evidence type="ECO:0000256" key="2">
    <source>
        <dbReference type="PIRNR" id="PIRNR006221"/>
    </source>
</evidence>
<keyword evidence="2" id="KW-0808">Transferase</keyword>
<name>A0A316TVL9_9BACT</name>
<comment type="similarity">
    <text evidence="1 2">Belongs to the fructosamine kinase family.</text>
</comment>
<dbReference type="GO" id="GO:0016301">
    <property type="term" value="F:kinase activity"/>
    <property type="evidence" value="ECO:0007669"/>
    <property type="project" value="UniProtKB-UniRule"/>
</dbReference>
<dbReference type="InterPro" id="IPR016477">
    <property type="entry name" value="Fructo-/Ketosamine-3-kinase"/>
</dbReference>
<dbReference type="InterPro" id="IPR011009">
    <property type="entry name" value="Kinase-like_dom_sf"/>
</dbReference>
<gene>
    <name evidence="3" type="ORF">DDZ15_02350</name>
</gene>
<dbReference type="Pfam" id="PF03881">
    <property type="entry name" value="Fructosamin_kin"/>
    <property type="match status" value="1"/>
</dbReference>
<keyword evidence="4" id="KW-1185">Reference proteome</keyword>
<dbReference type="SUPFAM" id="SSF56112">
    <property type="entry name" value="Protein kinase-like (PK-like)"/>
    <property type="match status" value="1"/>
</dbReference>
<evidence type="ECO:0000256" key="1">
    <source>
        <dbReference type="ARBA" id="ARBA00009460"/>
    </source>
</evidence>
<evidence type="ECO:0000313" key="4">
    <source>
        <dbReference type="Proteomes" id="UP000245533"/>
    </source>
</evidence>
<keyword evidence="2" id="KW-0418">Kinase</keyword>
<dbReference type="AlphaFoldDB" id="A0A316TVL9"/>
<protein>
    <recommendedName>
        <fullName evidence="5">Fructosamine-3-kinase</fullName>
    </recommendedName>
</protein>
<dbReference type="PANTHER" id="PTHR12149:SF8">
    <property type="entry name" value="PROTEIN-RIBULOSAMINE 3-KINASE"/>
    <property type="match status" value="1"/>
</dbReference>
<organism evidence="3 4">
    <name type="scientific">Rhodohalobacter mucosus</name>
    <dbReference type="NCBI Taxonomy" id="2079485"/>
    <lineage>
        <taxon>Bacteria</taxon>
        <taxon>Pseudomonadati</taxon>
        <taxon>Balneolota</taxon>
        <taxon>Balneolia</taxon>
        <taxon>Balneolales</taxon>
        <taxon>Balneolaceae</taxon>
        <taxon>Rhodohalobacter</taxon>
    </lineage>
</organism>
<dbReference type="Proteomes" id="UP000245533">
    <property type="component" value="Unassembled WGS sequence"/>
</dbReference>
<dbReference type="Gene3D" id="3.30.200.20">
    <property type="entry name" value="Phosphorylase Kinase, domain 1"/>
    <property type="match status" value="1"/>
</dbReference>
<evidence type="ECO:0008006" key="5">
    <source>
        <dbReference type="Google" id="ProtNLM"/>
    </source>
</evidence>
<dbReference type="RefSeq" id="WP_109644437.1">
    <property type="nucleotide sequence ID" value="NZ_QGGB01000002.1"/>
</dbReference>
<dbReference type="EMBL" id="QGGB01000002">
    <property type="protein sequence ID" value="PWN07871.1"/>
    <property type="molecule type" value="Genomic_DNA"/>
</dbReference>
<dbReference type="OrthoDB" id="5291879at2"/>